<accession>A0A5M3MK67</accession>
<feature type="compositionally biased region" description="Basic and acidic residues" evidence="1">
    <location>
        <begin position="1021"/>
        <end position="1031"/>
    </location>
</feature>
<feature type="compositionally biased region" description="Acidic residues" evidence="1">
    <location>
        <begin position="293"/>
        <end position="334"/>
    </location>
</feature>
<feature type="region of interest" description="Disordered" evidence="1">
    <location>
        <begin position="775"/>
        <end position="1208"/>
    </location>
</feature>
<evidence type="ECO:0000313" key="4">
    <source>
        <dbReference type="Proteomes" id="UP000053558"/>
    </source>
</evidence>
<feature type="compositionally biased region" description="Low complexity" evidence="1">
    <location>
        <begin position="1162"/>
        <end position="1172"/>
    </location>
</feature>
<feature type="compositionally biased region" description="Gly residues" evidence="1">
    <location>
        <begin position="587"/>
        <end position="602"/>
    </location>
</feature>
<feature type="compositionally biased region" description="Basic and acidic residues" evidence="1">
    <location>
        <begin position="775"/>
        <end position="800"/>
    </location>
</feature>
<evidence type="ECO:0000313" key="3">
    <source>
        <dbReference type="EMBL" id="EIW79456.1"/>
    </source>
</evidence>
<evidence type="ECO:0000259" key="2">
    <source>
        <dbReference type="PROSITE" id="PS50006"/>
    </source>
</evidence>
<dbReference type="GeneID" id="19210495"/>
<keyword evidence="4" id="KW-1185">Reference proteome</keyword>
<feature type="compositionally biased region" description="Polar residues" evidence="1">
    <location>
        <begin position="1139"/>
        <end position="1149"/>
    </location>
</feature>
<dbReference type="Gene3D" id="2.60.200.20">
    <property type="match status" value="1"/>
</dbReference>
<feature type="compositionally biased region" description="Acidic residues" evidence="1">
    <location>
        <begin position="899"/>
        <end position="909"/>
    </location>
</feature>
<feature type="compositionally biased region" description="Acidic residues" evidence="1">
    <location>
        <begin position="671"/>
        <end position="693"/>
    </location>
</feature>
<comment type="caution">
    <text evidence="3">The sequence shown here is derived from an EMBL/GenBank/DDBJ whole genome shotgun (WGS) entry which is preliminary data.</text>
</comment>
<dbReference type="EMBL" id="JH711580">
    <property type="protein sequence ID" value="EIW79456.1"/>
    <property type="molecule type" value="Genomic_DNA"/>
</dbReference>
<dbReference type="Pfam" id="PF00498">
    <property type="entry name" value="FHA"/>
    <property type="match status" value="1"/>
</dbReference>
<feature type="compositionally biased region" description="Gly residues" evidence="1">
    <location>
        <begin position="475"/>
        <end position="491"/>
    </location>
</feature>
<dbReference type="PANTHER" id="PTHR48209:SF2">
    <property type="entry name" value="FI24008P1"/>
    <property type="match status" value="1"/>
</dbReference>
<feature type="compositionally biased region" description="Low complexity" evidence="1">
    <location>
        <begin position="1006"/>
        <end position="1015"/>
    </location>
</feature>
<feature type="compositionally biased region" description="Basic and acidic residues" evidence="1">
    <location>
        <begin position="560"/>
        <end position="574"/>
    </location>
</feature>
<feature type="region of interest" description="Disordered" evidence="1">
    <location>
        <begin position="235"/>
        <end position="505"/>
    </location>
</feature>
<feature type="compositionally biased region" description="Low complexity" evidence="1">
    <location>
        <begin position="1066"/>
        <end position="1078"/>
    </location>
</feature>
<dbReference type="OrthoDB" id="6288785at2759"/>
<dbReference type="Proteomes" id="UP000053558">
    <property type="component" value="Unassembled WGS sequence"/>
</dbReference>
<feature type="compositionally biased region" description="Acidic residues" evidence="1">
    <location>
        <begin position="528"/>
        <end position="549"/>
    </location>
</feature>
<feature type="compositionally biased region" description="Basic and acidic residues" evidence="1">
    <location>
        <begin position="638"/>
        <end position="654"/>
    </location>
</feature>
<name>A0A5M3MK67_CONPW</name>
<feature type="compositionally biased region" description="Basic and acidic residues" evidence="1">
    <location>
        <begin position="873"/>
        <end position="882"/>
    </location>
</feature>
<feature type="domain" description="FHA" evidence="2">
    <location>
        <begin position="34"/>
        <end position="98"/>
    </location>
</feature>
<feature type="compositionally biased region" description="Low complexity" evidence="1">
    <location>
        <begin position="962"/>
        <end position="986"/>
    </location>
</feature>
<feature type="compositionally biased region" description="Low complexity" evidence="1">
    <location>
        <begin position="1193"/>
        <end position="1208"/>
    </location>
</feature>
<feature type="compositionally biased region" description="Acidic residues" evidence="1">
    <location>
        <begin position="1032"/>
        <end position="1056"/>
    </location>
</feature>
<proteinExistence type="predicted"/>
<feature type="compositionally biased region" description="Low complexity" evidence="1">
    <location>
        <begin position="910"/>
        <end position="919"/>
    </location>
</feature>
<organism evidence="3 4">
    <name type="scientific">Coniophora puteana (strain RWD-64-598)</name>
    <name type="common">Brown rot fungus</name>
    <dbReference type="NCBI Taxonomy" id="741705"/>
    <lineage>
        <taxon>Eukaryota</taxon>
        <taxon>Fungi</taxon>
        <taxon>Dikarya</taxon>
        <taxon>Basidiomycota</taxon>
        <taxon>Agaricomycotina</taxon>
        <taxon>Agaricomycetes</taxon>
        <taxon>Agaricomycetidae</taxon>
        <taxon>Boletales</taxon>
        <taxon>Coniophorineae</taxon>
        <taxon>Coniophoraceae</taxon>
        <taxon>Coniophora</taxon>
    </lineage>
</organism>
<dbReference type="RefSeq" id="XP_007769869.1">
    <property type="nucleotide sequence ID" value="XM_007771679.1"/>
</dbReference>
<dbReference type="KEGG" id="cput:CONPUDRAFT_82884"/>
<feature type="compositionally biased region" description="Low complexity" evidence="1">
    <location>
        <begin position="1105"/>
        <end position="1126"/>
    </location>
</feature>
<protein>
    <recommendedName>
        <fullName evidence="2">FHA domain-containing protein</fullName>
    </recommendedName>
</protein>
<dbReference type="InterPro" id="IPR000253">
    <property type="entry name" value="FHA_dom"/>
</dbReference>
<dbReference type="SUPFAM" id="SSF49879">
    <property type="entry name" value="SMAD/FHA domain"/>
    <property type="match status" value="1"/>
</dbReference>
<feature type="region of interest" description="Disordered" evidence="1">
    <location>
        <begin position="523"/>
        <end position="740"/>
    </location>
</feature>
<gene>
    <name evidence="3" type="ORF">CONPUDRAFT_82884</name>
</gene>
<dbReference type="SMART" id="SM00240">
    <property type="entry name" value="FHA"/>
    <property type="match status" value="1"/>
</dbReference>
<feature type="compositionally biased region" description="Acidic residues" evidence="1">
    <location>
        <begin position="367"/>
        <end position="441"/>
    </location>
</feature>
<dbReference type="AlphaFoldDB" id="A0A5M3MK67"/>
<dbReference type="PROSITE" id="PS50006">
    <property type="entry name" value="FHA_DOMAIN"/>
    <property type="match status" value="1"/>
</dbReference>
<evidence type="ECO:0000256" key="1">
    <source>
        <dbReference type="SAM" id="MobiDB-lite"/>
    </source>
</evidence>
<dbReference type="PANTHER" id="PTHR48209">
    <property type="entry name" value="AGL056WP"/>
    <property type="match status" value="1"/>
</dbReference>
<dbReference type="InterPro" id="IPR008984">
    <property type="entry name" value="SMAD_FHA_dom_sf"/>
</dbReference>
<reference evidence="4" key="1">
    <citation type="journal article" date="2012" name="Science">
        <title>The Paleozoic origin of enzymatic lignin decomposition reconstructed from 31 fungal genomes.</title>
        <authorList>
            <person name="Floudas D."/>
            <person name="Binder M."/>
            <person name="Riley R."/>
            <person name="Barry K."/>
            <person name="Blanchette R.A."/>
            <person name="Henrissat B."/>
            <person name="Martinez A.T."/>
            <person name="Otillar R."/>
            <person name="Spatafora J.W."/>
            <person name="Yadav J.S."/>
            <person name="Aerts A."/>
            <person name="Benoit I."/>
            <person name="Boyd A."/>
            <person name="Carlson A."/>
            <person name="Copeland A."/>
            <person name="Coutinho P.M."/>
            <person name="de Vries R.P."/>
            <person name="Ferreira P."/>
            <person name="Findley K."/>
            <person name="Foster B."/>
            <person name="Gaskell J."/>
            <person name="Glotzer D."/>
            <person name="Gorecki P."/>
            <person name="Heitman J."/>
            <person name="Hesse C."/>
            <person name="Hori C."/>
            <person name="Igarashi K."/>
            <person name="Jurgens J.A."/>
            <person name="Kallen N."/>
            <person name="Kersten P."/>
            <person name="Kohler A."/>
            <person name="Kuees U."/>
            <person name="Kumar T.K.A."/>
            <person name="Kuo A."/>
            <person name="LaButti K."/>
            <person name="Larrondo L.F."/>
            <person name="Lindquist E."/>
            <person name="Ling A."/>
            <person name="Lombard V."/>
            <person name="Lucas S."/>
            <person name="Lundell T."/>
            <person name="Martin R."/>
            <person name="McLaughlin D.J."/>
            <person name="Morgenstern I."/>
            <person name="Morin E."/>
            <person name="Murat C."/>
            <person name="Nagy L.G."/>
            <person name="Nolan M."/>
            <person name="Ohm R.A."/>
            <person name="Patyshakuliyeva A."/>
            <person name="Rokas A."/>
            <person name="Ruiz-Duenas F.J."/>
            <person name="Sabat G."/>
            <person name="Salamov A."/>
            <person name="Samejima M."/>
            <person name="Schmutz J."/>
            <person name="Slot J.C."/>
            <person name="St John F."/>
            <person name="Stenlid J."/>
            <person name="Sun H."/>
            <person name="Sun S."/>
            <person name="Syed K."/>
            <person name="Tsang A."/>
            <person name="Wiebenga A."/>
            <person name="Young D."/>
            <person name="Pisabarro A."/>
            <person name="Eastwood D.C."/>
            <person name="Martin F."/>
            <person name="Cullen D."/>
            <person name="Grigoriev I.V."/>
            <person name="Hibbett D.S."/>
        </authorList>
    </citation>
    <scope>NUCLEOTIDE SEQUENCE [LARGE SCALE GENOMIC DNA]</scope>
    <source>
        <strain evidence="4">RWD-64-598 SS2</strain>
    </source>
</reference>
<dbReference type="OMA" id="IHKKRFR"/>
<sequence>MDPTEIGKYGTLRLIKRSDPTVSVASFPIDEETVTFGRDTKCSVRLYYPTVSLVHAKLIFQDRKVRLSFQVSSQRTQVAQAFLIVLGENGLHIDGCQVFPSSNPSLPSTIPVSNNSEIEIHKKRFVFTYPPKEFRTALYESPQKNAQMTPGTRRKALRMSMINSAVVFTPRPSNDPRENLRILQTPLKSPLKKPAYSARDIEEEQDEGDDIVLVEGNHPQVVEEEKDLIVLESVEVEEEPEPVQPQRSPAKLLSARYTQQYQTPRKRPGSRPSLHRAVLIRSAQKAFMKHEEEREEEEEEREVEEFVAETVEEVPEEDEEDDEEAEGPQEDEENPMGPSAPSSPWRKSLDFARSLAWPFRSSSAQPEVEEEQDEEVEEDDEEEEQEQEQEQEEAEYDEDDEQENEVDGEEMDVDEHVDDDLPDEHDLAPEDPEVKEEDDENVPPLPAPTKSAASGTPIRSRLLGQFMTPQVHAAGGRGRGAGRNSYGGGGFIHTPAGMGSTGGARRVRVEPSWKVSDLVVPVPHEREVLEEEQGGEEAGEEEEEEEEDAPASYVPPLRQRISDEERKAIQERRRSALAMPDPYFGGRTPGLGPEGLVGGGGTPVASPVKRESVRVSMSPSKAMATFREENSVGDEEGDTRSLLDRMKRTVEDMKRRRSSIGLPMSVVSDGEHDDAEREDEDMEEGQDEDEDEAQAVPESSLDIEPSSDAAPAGEMAAPPTPHLDLKHMFAQPKGVQSTPAVKSLRDLFKPSTEHAHAAEVGETPRMDSLRHMFSNVEREDARSTPRMDGLRHMFPNEERLGGVGGTPAYEGVGEMFGTPVAAGPAPVTEEEAVREPEVSAPAPRPVASRLRAPTATRPKAVRVSAEPVAAKPASKDAAEVRPRARLLKAQPKEVPTILESDDDEEEDGAEATGATATRSTRARGVKAPATETKTTRTTRKRSATPVSGPAETRTARSEPGKRTTAGTASKTAAASRTAAASKAAATESKGMRRGRATPQPGDASKSKATTAARSRSTARSKSRERGRKTDDDHDGEDDDDEDDPLDAIGGDDDIDEGDAKPKSKAKAAPAPAASSRMAKATRSHAHAAVKDEPVETGLPSKGVKKTAAAATPATRTRAAVAAATTSKKAEISRIPSRSALRTNKENTPSVEDDDSEPSAHNTAKTATTAGKTLRGKKAAGSEGEGKSEVLAKTNTRTTRATRTRGTTS</sequence>